<evidence type="ECO:0000256" key="7">
    <source>
        <dbReference type="SAM" id="MobiDB-lite"/>
    </source>
</evidence>
<protein>
    <recommendedName>
        <fullName evidence="12">Reverse transcriptase domain-containing protein</fullName>
    </recommendedName>
</protein>
<dbReference type="Pfam" id="PF17921">
    <property type="entry name" value="Integrase_H2C2"/>
    <property type="match status" value="1"/>
</dbReference>
<feature type="compositionally biased region" description="Polar residues" evidence="7">
    <location>
        <begin position="274"/>
        <end position="284"/>
    </location>
</feature>
<dbReference type="InterPro" id="IPR000477">
    <property type="entry name" value="RT_dom"/>
</dbReference>
<feature type="domain" description="Reverse transcriptase" evidence="8">
    <location>
        <begin position="538"/>
        <end position="703"/>
    </location>
</feature>
<keyword evidence="2" id="KW-0548">Nucleotidyltransferase</keyword>
<accession>A0A699IIK0</accession>
<dbReference type="GO" id="GO:0003964">
    <property type="term" value="F:RNA-directed DNA polymerase activity"/>
    <property type="evidence" value="ECO:0007669"/>
    <property type="project" value="UniProtKB-KW"/>
</dbReference>
<dbReference type="InterPro" id="IPR043502">
    <property type="entry name" value="DNA/RNA_pol_sf"/>
</dbReference>
<evidence type="ECO:0000256" key="5">
    <source>
        <dbReference type="ARBA" id="ARBA00022801"/>
    </source>
</evidence>
<feature type="non-terminal residue" evidence="11">
    <location>
        <position position="1"/>
    </location>
</feature>
<feature type="region of interest" description="Disordered" evidence="7">
    <location>
        <begin position="452"/>
        <end position="484"/>
    </location>
</feature>
<evidence type="ECO:0000256" key="4">
    <source>
        <dbReference type="ARBA" id="ARBA00022759"/>
    </source>
</evidence>
<evidence type="ECO:0000259" key="9">
    <source>
        <dbReference type="Pfam" id="PF17917"/>
    </source>
</evidence>
<dbReference type="InterPro" id="IPR043128">
    <property type="entry name" value="Rev_trsase/Diguanyl_cyclase"/>
</dbReference>
<evidence type="ECO:0000256" key="6">
    <source>
        <dbReference type="ARBA" id="ARBA00022918"/>
    </source>
</evidence>
<feature type="compositionally biased region" description="Basic and acidic residues" evidence="7">
    <location>
        <begin position="74"/>
        <end position="90"/>
    </location>
</feature>
<keyword evidence="5" id="KW-0378">Hydrolase</keyword>
<feature type="region of interest" description="Disordered" evidence="7">
    <location>
        <begin position="205"/>
        <end position="227"/>
    </location>
</feature>
<comment type="caution">
    <text evidence="11">The sequence shown here is derived from an EMBL/GenBank/DDBJ whole genome shotgun (WGS) entry which is preliminary data.</text>
</comment>
<dbReference type="InterPro" id="IPR041588">
    <property type="entry name" value="Integrase_H2C2"/>
</dbReference>
<proteinExistence type="predicted"/>
<dbReference type="CDD" id="cd01647">
    <property type="entry name" value="RT_LTR"/>
    <property type="match status" value="1"/>
</dbReference>
<evidence type="ECO:0008006" key="12">
    <source>
        <dbReference type="Google" id="ProtNLM"/>
    </source>
</evidence>
<evidence type="ECO:0000313" key="11">
    <source>
        <dbReference type="EMBL" id="GEZ65263.1"/>
    </source>
</evidence>
<dbReference type="Pfam" id="PF17917">
    <property type="entry name" value="RT_RNaseH"/>
    <property type="match status" value="1"/>
</dbReference>
<evidence type="ECO:0000256" key="3">
    <source>
        <dbReference type="ARBA" id="ARBA00022722"/>
    </source>
</evidence>
<dbReference type="GO" id="GO:0016787">
    <property type="term" value="F:hydrolase activity"/>
    <property type="evidence" value="ECO:0007669"/>
    <property type="project" value="UniProtKB-KW"/>
</dbReference>
<dbReference type="InterPro" id="IPR041373">
    <property type="entry name" value="RT_RNaseH"/>
</dbReference>
<gene>
    <name evidence="11" type="ORF">Tci_537236</name>
</gene>
<dbReference type="SUPFAM" id="SSF56672">
    <property type="entry name" value="DNA/RNA polymerases"/>
    <property type="match status" value="1"/>
</dbReference>
<dbReference type="EMBL" id="BKCJ010305640">
    <property type="protein sequence ID" value="GEZ65263.1"/>
    <property type="molecule type" value="Genomic_DNA"/>
</dbReference>
<evidence type="ECO:0000259" key="8">
    <source>
        <dbReference type="Pfam" id="PF00078"/>
    </source>
</evidence>
<keyword evidence="3" id="KW-0540">Nuclease</keyword>
<reference evidence="11" key="1">
    <citation type="journal article" date="2019" name="Sci. Rep.">
        <title>Draft genome of Tanacetum cinerariifolium, the natural source of mosquito coil.</title>
        <authorList>
            <person name="Yamashiro T."/>
            <person name="Shiraishi A."/>
            <person name="Satake H."/>
            <person name="Nakayama K."/>
        </authorList>
    </citation>
    <scope>NUCLEOTIDE SEQUENCE</scope>
</reference>
<keyword evidence="1" id="KW-0808">Transferase</keyword>
<name>A0A699IIK0_TANCI</name>
<dbReference type="Gene3D" id="1.10.340.70">
    <property type="match status" value="1"/>
</dbReference>
<feature type="region of interest" description="Disordered" evidence="7">
    <location>
        <begin position="70"/>
        <end position="102"/>
    </location>
</feature>
<dbReference type="PANTHER" id="PTHR24559:SF427">
    <property type="entry name" value="RNA-DIRECTED DNA POLYMERASE"/>
    <property type="match status" value="1"/>
</dbReference>
<feature type="compositionally biased region" description="Polar residues" evidence="7">
    <location>
        <begin position="207"/>
        <end position="218"/>
    </location>
</feature>
<dbReference type="Gene3D" id="3.30.70.270">
    <property type="match status" value="1"/>
</dbReference>
<dbReference type="Gene3D" id="3.10.10.10">
    <property type="entry name" value="HIV Type 1 Reverse Transcriptase, subunit A, domain 1"/>
    <property type="match status" value="1"/>
</dbReference>
<evidence type="ECO:0000256" key="1">
    <source>
        <dbReference type="ARBA" id="ARBA00022679"/>
    </source>
</evidence>
<organism evidence="11">
    <name type="scientific">Tanacetum cinerariifolium</name>
    <name type="common">Dalmatian daisy</name>
    <name type="synonym">Chrysanthemum cinerariifolium</name>
    <dbReference type="NCBI Taxonomy" id="118510"/>
    <lineage>
        <taxon>Eukaryota</taxon>
        <taxon>Viridiplantae</taxon>
        <taxon>Streptophyta</taxon>
        <taxon>Embryophyta</taxon>
        <taxon>Tracheophyta</taxon>
        <taxon>Spermatophyta</taxon>
        <taxon>Magnoliopsida</taxon>
        <taxon>eudicotyledons</taxon>
        <taxon>Gunneridae</taxon>
        <taxon>Pentapetalae</taxon>
        <taxon>asterids</taxon>
        <taxon>campanulids</taxon>
        <taxon>Asterales</taxon>
        <taxon>Asteraceae</taxon>
        <taxon>Asteroideae</taxon>
        <taxon>Anthemideae</taxon>
        <taxon>Anthemidinae</taxon>
        <taxon>Tanacetum</taxon>
    </lineage>
</organism>
<sequence>IHVILVVPAEVHIAHADLIVAPKVGAVYVISPTEVLDLADYSSFSDSDPSEDSLPIAPELPLVSPFLCSDDSEANSKSEPAEQIPKRHESLTPSSEFPLETVVSPPEIHRRPAILVRPGETNPFGQPYRTHLNWPYKLLTARKRVGPFSARRLAWRRVSHRSADCHSSPDFTSDSSSFGSSLNSLSDISLDSLLDSSLVHFSRCDASGQSHSGPSTRVASPRLVDPPVRTSRCSEAFIRWRSAPLSTPYPPMTSESSADSSSPFARPSHKRCRSPTTLVPSSTPVSRSIAPALAYISPHKSEGVGASTEDGIGMGVEVASSDIRGDKEEFMIEASARGTMEIVVDPLATGGNFESTREDAPDLEGTLYDIAHYMSKVPLDRITKFETTQRQLEAGQLVAIRERASLANKIRRDRDDIYRRLRRMKPAVIEEMINRCLTEALETHEANMNIRLENGNDEGGNKNSNGNENEGGNGNGNHNENDRDVTPVIRESNHHAIIVCDEKIMRIPYGNEVLIVQITEKETKGKSEEKRLEAMPTIRDFLEVFPEELPGLPPIRQVEFQIDLVPGVAPMARLQGSSVYSKIDLRSGYHQLGVRDEDILKTAFRTRYGHYEFQVMPFRLTNAPAIFMDLMNQVCKPYLDKFVIIFIDDILIYSKSEEEHLEHLKLILELLKKEELYTKFSKCEFWLSKIAKPMTKLTQKSMKFEWTKKAETAFQLLKQKLCSASIIALSEELGAVVFALKMWRRYLYGMRYVVFTDHKSLQHILDQKELNMRQHRWLELLSDYNCEIHYHPRKVEARKKENYETKDLGGMIKNLEPRVDGMLCLRNGSWIPCYGDLRTLIMHELHKSKYSIHSGSNKMYQDLKKLYWWPNIKVK</sequence>
<keyword evidence="6" id="KW-0695">RNA-directed DNA polymerase</keyword>
<feature type="compositionally biased region" description="Low complexity" evidence="7">
    <location>
        <begin position="252"/>
        <end position="266"/>
    </location>
</feature>
<dbReference type="Pfam" id="PF00078">
    <property type="entry name" value="RVT_1"/>
    <property type="match status" value="1"/>
</dbReference>
<keyword evidence="4" id="KW-0255">Endonuclease</keyword>
<feature type="domain" description="Integrase zinc-binding" evidence="10">
    <location>
        <begin position="836"/>
        <end position="873"/>
    </location>
</feature>
<dbReference type="InterPro" id="IPR053134">
    <property type="entry name" value="RNA-dir_DNA_polymerase"/>
</dbReference>
<evidence type="ECO:0000259" key="10">
    <source>
        <dbReference type="Pfam" id="PF17921"/>
    </source>
</evidence>
<dbReference type="PANTHER" id="PTHR24559">
    <property type="entry name" value="TRANSPOSON TY3-I GAG-POL POLYPROTEIN"/>
    <property type="match status" value="1"/>
</dbReference>
<feature type="region of interest" description="Disordered" evidence="7">
    <location>
        <begin position="248"/>
        <end position="284"/>
    </location>
</feature>
<evidence type="ECO:0000256" key="2">
    <source>
        <dbReference type="ARBA" id="ARBA00022695"/>
    </source>
</evidence>
<dbReference type="AlphaFoldDB" id="A0A699IIK0"/>
<dbReference type="GO" id="GO:0004519">
    <property type="term" value="F:endonuclease activity"/>
    <property type="evidence" value="ECO:0007669"/>
    <property type="project" value="UniProtKB-KW"/>
</dbReference>
<feature type="domain" description="Reverse transcriptase RNase H-like" evidence="9">
    <location>
        <begin position="730"/>
        <end position="784"/>
    </location>
</feature>